<dbReference type="EMBL" id="MWIH01000006">
    <property type="protein sequence ID" value="OQO90658.1"/>
    <property type="molecule type" value="Genomic_DNA"/>
</dbReference>
<feature type="compositionally biased region" description="Basic and acidic residues" evidence="1">
    <location>
        <begin position="184"/>
        <end position="196"/>
    </location>
</feature>
<keyword evidence="2" id="KW-0472">Membrane</keyword>
<dbReference type="Proteomes" id="UP000192591">
    <property type="component" value="Unassembled WGS sequence"/>
</dbReference>
<feature type="chain" id="PRO_5010720681" evidence="3">
    <location>
        <begin position="39"/>
        <end position="341"/>
    </location>
</feature>
<comment type="caution">
    <text evidence="4">The sequence shown here is derived from an EMBL/GenBank/DDBJ whole genome shotgun (WGS) entry which is preliminary data.</text>
</comment>
<evidence type="ECO:0000256" key="2">
    <source>
        <dbReference type="SAM" id="Phobius"/>
    </source>
</evidence>
<keyword evidence="2" id="KW-0812">Transmembrane</keyword>
<proteinExistence type="predicted"/>
<name>A0A1V9A0U9_SACPI</name>
<evidence type="ECO:0000313" key="5">
    <source>
        <dbReference type="Proteomes" id="UP000192591"/>
    </source>
</evidence>
<feature type="region of interest" description="Disordered" evidence="1">
    <location>
        <begin position="162"/>
        <end position="233"/>
    </location>
</feature>
<accession>A0A1V9A0U9</accession>
<keyword evidence="5" id="KW-1185">Reference proteome</keyword>
<dbReference type="RefSeq" id="WP_081192673.1">
    <property type="nucleotide sequence ID" value="NZ_MWIH01000006.1"/>
</dbReference>
<dbReference type="STRING" id="1962155.B1813_13985"/>
<evidence type="ECO:0000256" key="1">
    <source>
        <dbReference type="SAM" id="MobiDB-lite"/>
    </source>
</evidence>
<keyword evidence="3" id="KW-0732">Signal</keyword>
<organism evidence="4 5">
    <name type="scientific">Saccharomonospora piscinae</name>
    <dbReference type="NCBI Taxonomy" id="687388"/>
    <lineage>
        <taxon>Bacteria</taxon>
        <taxon>Bacillati</taxon>
        <taxon>Actinomycetota</taxon>
        <taxon>Actinomycetes</taxon>
        <taxon>Pseudonocardiales</taxon>
        <taxon>Pseudonocardiaceae</taxon>
        <taxon>Saccharomonospora</taxon>
    </lineage>
</organism>
<dbReference type="AlphaFoldDB" id="A0A1V9A0U9"/>
<protein>
    <submittedName>
        <fullName evidence="4">Uncharacterized protein</fullName>
    </submittedName>
</protein>
<keyword evidence="2" id="KW-1133">Transmembrane helix</keyword>
<gene>
    <name evidence="4" type="ORF">B1813_13985</name>
</gene>
<reference evidence="4 5" key="1">
    <citation type="submission" date="2017-02" db="EMBL/GenBank/DDBJ databases">
        <title>Draft genome of Saccharomonospora sp. 154.</title>
        <authorList>
            <person name="Alonso-Carmona G.S."/>
            <person name="De La Haba R."/>
            <person name="Vera-Gargallo B."/>
            <person name="Sandoval-Trujillo A.H."/>
            <person name="Ramirez-Duran N."/>
            <person name="Ventosa A."/>
        </authorList>
    </citation>
    <scope>NUCLEOTIDE SEQUENCE [LARGE SCALE GENOMIC DNA]</scope>
    <source>
        <strain evidence="4 5">LRS4.154</strain>
    </source>
</reference>
<feature type="compositionally biased region" description="Low complexity" evidence="1">
    <location>
        <begin position="197"/>
        <end position="210"/>
    </location>
</feature>
<feature type="transmembrane region" description="Helical" evidence="2">
    <location>
        <begin position="315"/>
        <end position="336"/>
    </location>
</feature>
<evidence type="ECO:0000256" key="3">
    <source>
        <dbReference type="SAM" id="SignalP"/>
    </source>
</evidence>
<sequence>MRISTAALNRVVRRALGTTVATAVIGGTAVLTAGAAGAAAVVTADTCAGVVAGRTADTVSIDGEALAGLVKRGAKEAQTIVVIHHLTIWPNHLARKISDEPVEIGTVPEKRTSTIDGDTIATAVTDALDGSAGLGALPSTQRTTLDQIAATVSAACEITVENARSTEHGTNSPAPGSAEGTGTSEDRDGRGDRDSNSADSGSDSDSDSGAAGDGGDGEVAAGGLQGSGDARVARDDYSGIPAADAPGAGIAVPEDLRYAPANGVPGDILTPRYGTLDGETGETGEHGNSTGSGDVRDAGDAETLAAHEQSQTVRLPMLLAVVALAAVTAGLVRTWALRRAS</sequence>
<evidence type="ECO:0000313" key="4">
    <source>
        <dbReference type="EMBL" id="OQO90658.1"/>
    </source>
</evidence>
<feature type="region of interest" description="Disordered" evidence="1">
    <location>
        <begin position="277"/>
        <end position="297"/>
    </location>
</feature>
<feature type="signal peptide" evidence="3">
    <location>
        <begin position="1"/>
        <end position="38"/>
    </location>
</feature>